<protein>
    <recommendedName>
        <fullName evidence="4">TSL-kinase interacting protein 1</fullName>
    </recommendedName>
</protein>
<dbReference type="eggNOG" id="KOG4468">
    <property type="taxonomic scope" value="Eukaryota"/>
</dbReference>
<evidence type="ECO:0008006" key="4">
    <source>
        <dbReference type="Google" id="ProtNLM"/>
    </source>
</evidence>
<dbReference type="PANTHER" id="PTHR21677">
    <property type="entry name" value="CRAMPED PROTEIN"/>
    <property type="match status" value="1"/>
</dbReference>
<accession>V7CS85</accession>
<dbReference type="PANTHER" id="PTHR21677:SF4">
    <property type="entry name" value="TSL-KINASE INTERACTING-LIKE PROTEIN"/>
    <property type="match status" value="1"/>
</dbReference>
<reference evidence="3" key="1">
    <citation type="journal article" date="2014" name="Nat. Genet.">
        <title>A reference genome for common bean and genome-wide analysis of dual domestications.</title>
        <authorList>
            <person name="Schmutz J."/>
            <person name="McClean P.E."/>
            <person name="Mamidi S."/>
            <person name="Wu G.A."/>
            <person name="Cannon S.B."/>
            <person name="Grimwood J."/>
            <person name="Jenkins J."/>
            <person name="Shu S."/>
            <person name="Song Q."/>
            <person name="Chavarro C."/>
            <person name="Torres-Torres M."/>
            <person name="Geffroy V."/>
            <person name="Moghaddam S.M."/>
            <person name="Gao D."/>
            <person name="Abernathy B."/>
            <person name="Barry K."/>
            <person name="Blair M."/>
            <person name="Brick M.A."/>
            <person name="Chovatia M."/>
            <person name="Gepts P."/>
            <person name="Goodstein D.M."/>
            <person name="Gonzales M."/>
            <person name="Hellsten U."/>
            <person name="Hyten D.L."/>
            <person name="Jia G."/>
            <person name="Kelly J.D."/>
            <person name="Kudrna D."/>
            <person name="Lee R."/>
            <person name="Richard M.M."/>
            <person name="Miklas P.N."/>
            <person name="Osorno J.M."/>
            <person name="Rodrigues J."/>
            <person name="Thareau V."/>
            <person name="Urrea C.A."/>
            <person name="Wang M."/>
            <person name="Yu Y."/>
            <person name="Zhang M."/>
            <person name="Wing R.A."/>
            <person name="Cregan P.B."/>
            <person name="Rokhsar D.S."/>
            <person name="Jackson S.A."/>
        </authorList>
    </citation>
    <scope>NUCLEOTIDE SEQUENCE [LARGE SCALE GENOMIC DNA]</scope>
    <source>
        <strain evidence="3">cv. G19833</strain>
    </source>
</reference>
<evidence type="ECO:0000313" key="2">
    <source>
        <dbReference type="EMBL" id="ESW31781.1"/>
    </source>
</evidence>
<organism evidence="2 3">
    <name type="scientific">Phaseolus vulgaris</name>
    <name type="common">Kidney bean</name>
    <name type="synonym">French bean</name>
    <dbReference type="NCBI Taxonomy" id="3885"/>
    <lineage>
        <taxon>Eukaryota</taxon>
        <taxon>Viridiplantae</taxon>
        <taxon>Streptophyta</taxon>
        <taxon>Embryophyta</taxon>
        <taxon>Tracheophyta</taxon>
        <taxon>Spermatophyta</taxon>
        <taxon>Magnoliopsida</taxon>
        <taxon>eudicotyledons</taxon>
        <taxon>Gunneridae</taxon>
        <taxon>Pentapetalae</taxon>
        <taxon>rosids</taxon>
        <taxon>fabids</taxon>
        <taxon>Fabales</taxon>
        <taxon>Fabaceae</taxon>
        <taxon>Papilionoideae</taxon>
        <taxon>50 kb inversion clade</taxon>
        <taxon>NPAAA clade</taxon>
        <taxon>indigoferoid/millettioid clade</taxon>
        <taxon>Phaseoleae</taxon>
        <taxon>Phaseolus</taxon>
    </lineage>
</organism>
<dbReference type="AlphaFoldDB" id="V7CS85"/>
<sequence length="440" mass="48242">MKKNRSLERKVVKASAKCNLKTGSIGVRNSPKRTNKLELKARGCSEEVLNDKENQYFLFKEHMGTCPEIVNKNNFKTENRGAIELHPGEILTSSKIKLQLFPLNEGTRIGLEKDGHNPYLELTLRGRKKISSILKHLGKKWGTSSIAKGELILFPYNIVENLSDCKRWTINDSDTTASAVYAAVGSPAIFRLKYGWFYIHEPRSSGIPSTPTPYKPVVDGGTTANANLEETLCGEQHMVQDNEPRVSSGLQQSSSPWIDSLSNISIGAFLSEASLFGGLDPKSFAGIQPCDVTSDSLDAFIAAQISNRPVSRLSAEDLRPSILDAEETCHAFPLQKLSSPTDVLTSRRKDYSVACSQDTSSNLLKFSNTEKVNDQDGPSPNPPFGKTQTDLLLSSRPYDDERSLGLTDIKWNESMGPFDLGMPAQKVIGGDSVSIGGLVK</sequence>
<dbReference type="PhylomeDB" id="V7CS85"/>
<name>V7CS85_PHAVU</name>
<keyword evidence="3" id="KW-1185">Reference proteome</keyword>
<proteinExistence type="predicted"/>
<dbReference type="GO" id="GO:0007389">
    <property type="term" value="P:pattern specification process"/>
    <property type="evidence" value="ECO:0007669"/>
    <property type="project" value="TreeGrafter"/>
</dbReference>
<gene>
    <name evidence="2" type="ORF">PHAVU_002G267200g</name>
</gene>
<dbReference type="InterPro" id="IPR055315">
    <property type="entry name" value="Cramped-like"/>
</dbReference>
<dbReference type="Gramene" id="ESW31781">
    <property type="protein sequence ID" value="ESW31781"/>
    <property type="gene ID" value="PHAVU_002G267200g"/>
</dbReference>
<evidence type="ECO:0000256" key="1">
    <source>
        <dbReference type="SAM" id="MobiDB-lite"/>
    </source>
</evidence>
<dbReference type="GO" id="GO:0003682">
    <property type="term" value="F:chromatin binding"/>
    <property type="evidence" value="ECO:0007669"/>
    <property type="project" value="InterPro"/>
</dbReference>
<feature type="region of interest" description="Disordered" evidence="1">
    <location>
        <begin position="366"/>
        <end position="390"/>
    </location>
</feature>
<dbReference type="EMBL" id="CM002289">
    <property type="protein sequence ID" value="ESW31781.1"/>
    <property type="molecule type" value="Genomic_DNA"/>
</dbReference>
<dbReference type="GO" id="GO:0005634">
    <property type="term" value="C:nucleus"/>
    <property type="evidence" value="ECO:0007669"/>
    <property type="project" value="TreeGrafter"/>
</dbReference>
<evidence type="ECO:0000313" key="3">
    <source>
        <dbReference type="Proteomes" id="UP000000226"/>
    </source>
</evidence>
<dbReference type="STRING" id="3885.V7CS85"/>
<dbReference type="OMA" id="WTRSDSC"/>
<dbReference type="OrthoDB" id="745018at2759"/>
<dbReference type="Proteomes" id="UP000000226">
    <property type="component" value="Chromosome 2"/>
</dbReference>